<dbReference type="GO" id="GO:0005802">
    <property type="term" value="C:trans-Golgi network"/>
    <property type="evidence" value="ECO:0007669"/>
    <property type="project" value="EnsemblFungi"/>
</dbReference>
<keyword evidence="3" id="KW-1185">Reference proteome</keyword>
<dbReference type="HOGENOM" id="CLU_957155_0_0_1"/>
<sequence length="314" mass="35870">MENMSSDRREENLTNSHDSERVYKLRKKNFQKRLTSQLIFFGYVCITFQYIKYGTSFFVLLYRCLLQSILTAPYPSDSQLRRITENALSRENESDISTSSIPYINNNLLQYSLTGANVEMPGSFDEGISGTASPSEQSIQDSIENLKLRARKYLFHWSFTFNLMFILWDFIFPVDFLARFDGENSPDDRFKNLPSPYINGHGLLGGEKSYGIFVQMIGQAMPDSNLKGNIGLILTDILILCCQYSLFILTAINFASFKNEELNENDVDIEHERLNFPQSNGYDGRVLVTKIDPVNTVSKIIKGSTSQRSDYSSV</sequence>
<dbReference type="GO" id="GO:0005768">
    <property type="term" value="C:endosome"/>
    <property type="evidence" value="ECO:0007669"/>
    <property type="project" value="EnsemblFungi"/>
</dbReference>
<evidence type="ECO:0000256" key="1">
    <source>
        <dbReference type="SAM" id="Phobius"/>
    </source>
</evidence>
<proteinExistence type="predicted"/>
<dbReference type="eggNOG" id="ENOG502S4TY">
    <property type="taxonomic scope" value="Eukaryota"/>
</dbReference>
<dbReference type="GO" id="GO:0140624">
    <property type="term" value="P:EGAD pathway"/>
    <property type="evidence" value="ECO:0007669"/>
    <property type="project" value="EnsemblFungi"/>
</dbReference>
<dbReference type="GeneID" id="11533102"/>
<dbReference type="EMBL" id="HE612865">
    <property type="protein sequence ID" value="CCE64942.1"/>
    <property type="molecule type" value="Genomic_DNA"/>
</dbReference>
<feature type="transmembrane region" description="Helical" evidence="1">
    <location>
        <begin position="34"/>
        <end position="51"/>
    </location>
</feature>
<feature type="transmembrane region" description="Helical" evidence="1">
    <location>
        <begin position="230"/>
        <end position="252"/>
    </location>
</feature>
<accession>G8BYK0</accession>
<dbReference type="GO" id="GO:0031503">
    <property type="term" value="P:protein-containing complex localization"/>
    <property type="evidence" value="ECO:0007669"/>
    <property type="project" value="EnsemblFungi"/>
</dbReference>
<gene>
    <name evidence="2" type="primary">TPHA0J01200</name>
    <name evidence="2" type="ordered locus">TPHA_0J01200</name>
</gene>
<dbReference type="KEGG" id="tpf:TPHA_0J01200"/>
<evidence type="ECO:0000313" key="3">
    <source>
        <dbReference type="Proteomes" id="UP000005666"/>
    </source>
</evidence>
<keyword evidence="1" id="KW-1133">Transmembrane helix</keyword>
<dbReference type="GO" id="GO:0044695">
    <property type="term" value="C:Dsc E3 ubiquitin ligase complex"/>
    <property type="evidence" value="ECO:0007669"/>
    <property type="project" value="EnsemblFungi"/>
</dbReference>
<dbReference type="Proteomes" id="UP000005666">
    <property type="component" value="Chromosome 10"/>
</dbReference>
<dbReference type="OMA" id="GTEMLYN"/>
<organism evidence="2 3">
    <name type="scientific">Tetrapisispora phaffii (strain ATCC 24235 / CBS 4417 / NBRC 1672 / NRRL Y-8282 / UCD 70-5)</name>
    <name type="common">Yeast</name>
    <name type="synonym">Fabospora phaffii</name>
    <dbReference type="NCBI Taxonomy" id="1071381"/>
    <lineage>
        <taxon>Eukaryota</taxon>
        <taxon>Fungi</taxon>
        <taxon>Dikarya</taxon>
        <taxon>Ascomycota</taxon>
        <taxon>Saccharomycotina</taxon>
        <taxon>Saccharomycetes</taxon>
        <taxon>Saccharomycetales</taxon>
        <taxon>Saccharomycetaceae</taxon>
        <taxon>Tetrapisispora</taxon>
    </lineage>
</organism>
<reference evidence="2 3" key="1">
    <citation type="journal article" date="2011" name="Proc. Natl. Acad. Sci. U.S.A.">
        <title>Evolutionary erosion of yeast sex chromosomes by mating-type switching accidents.</title>
        <authorList>
            <person name="Gordon J.L."/>
            <person name="Armisen D."/>
            <person name="Proux-Wera E."/>
            <person name="Oheigeartaigh S.S."/>
            <person name="Byrne K.P."/>
            <person name="Wolfe K.H."/>
        </authorList>
    </citation>
    <scope>NUCLEOTIDE SEQUENCE [LARGE SCALE GENOMIC DNA]</scope>
    <source>
        <strain evidence="3">ATCC 24235 / CBS 4417 / NBRC 1672 / NRRL Y-8282 / UCD 70-5</strain>
    </source>
</reference>
<evidence type="ECO:0000313" key="2">
    <source>
        <dbReference type="EMBL" id="CCE64942.1"/>
    </source>
</evidence>
<name>G8BYK0_TETPH</name>
<dbReference type="AlphaFoldDB" id="G8BYK0"/>
<dbReference type="RefSeq" id="XP_003687376.1">
    <property type="nucleotide sequence ID" value="XM_003687328.1"/>
</dbReference>
<keyword evidence="1" id="KW-0812">Transmembrane</keyword>
<feature type="transmembrane region" description="Helical" evidence="1">
    <location>
        <begin position="153"/>
        <end position="171"/>
    </location>
</feature>
<protein>
    <recommendedName>
        <fullName evidence="4">DUF1746 domain-containing protein</fullName>
    </recommendedName>
</protein>
<evidence type="ECO:0008006" key="4">
    <source>
        <dbReference type="Google" id="ProtNLM"/>
    </source>
</evidence>
<dbReference type="OrthoDB" id="4068068at2759"/>
<keyword evidence="1" id="KW-0472">Membrane</keyword>